<dbReference type="SMART" id="SM00184">
    <property type="entry name" value="RING"/>
    <property type="match status" value="1"/>
</dbReference>
<dbReference type="GO" id="GO:0061630">
    <property type="term" value="F:ubiquitin protein ligase activity"/>
    <property type="evidence" value="ECO:0007669"/>
    <property type="project" value="TreeGrafter"/>
</dbReference>
<dbReference type="GO" id="GO:0008270">
    <property type="term" value="F:zinc ion binding"/>
    <property type="evidence" value="ECO:0007669"/>
    <property type="project" value="UniProtKB-KW"/>
</dbReference>
<dbReference type="GO" id="GO:0006511">
    <property type="term" value="P:ubiquitin-dependent protein catabolic process"/>
    <property type="evidence" value="ECO:0007669"/>
    <property type="project" value="TreeGrafter"/>
</dbReference>
<keyword evidence="1" id="KW-0479">Metal-binding</keyword>
<dbReference type="PANTHER" id="PTHR22765:SF434">
    <property type="entry name" value="GB|AAD18119.1-RELATED"/>
    <property type="match status" value="1"/>
</dbReference>
<dbReference type="PROSITE" id="PS50089">
    <property type="entry name" value="ZF_RING_2"/>
    <property type="match status" value="1"/>
</dbReference>
<keyword evidence="1" id="KW-0863">Zinc-finger</keyword>
<dbReference type="EMBL" id="JAGKQH010000005">
    <property type="protein sequence ID" value="KAG6599476.1"/>
    <property type="molecule type" value="Genomic_DNA"/>
</dbReference>
<reference evidence="3 4" key="1">
    <citation type="journal article" date="2021" name="Hortic Res">
        <title>The domestication of Cucurbita argyrosperma as revealed by the genome of its wild relative.</title>
        <authorList>
            <person name="Barrera-Redondo J."/>
            <person name="Sanchez-de la Vega G."/>
            <person name="Aguirre-Liguori J.A."/>
            <person name="Castellanos-Morales G."/>
            <person name="Gutierrez-Guerrero Y.T."/>
            <person name="Aguirre-Dugua X."/>
            <person name="Aguirre-Planter E."/>
            <person name="Tenaillon M.I."/>
            <person name="Lira-Saade R."/>
            <person name="Eguiarte L.E."/>
        </authorList>
    </citation>
    <scope>NUCLEOTIDE SEQUENCE [LARGE SCALE GENOMIC DNA]</scope>
    <source>
        <strain evidence="3">JBR-2021</strain>
    </source>
</reference>
<organism evidence="3 4">
    <name type="scientific">Cucurbita argyrosperma subsp. sororia</name>
    <dbReference type="NCBI Taxonomy" id="37648"/>
    <lineage>
        <taxon>Eukaryota</taxon>
        <taxon>Viridiplantae</taxon>
        <taxon>Streptophyta</taxon>
        <taxon>Embryophyta</taxon>
        <taxon>Tracheophyta</taxon>
        <taxon>Spermatophyta</taxon>
        <taxon>Magnoliopsida</taxon>
        <taxon>eudicotyledons</taxon>
        <taxon>Gunneridae</taxon>
        <taxon>Pentapetalae</taxon>
        <taxon>rosids</taxon>
        <taxon>fabids</taxon>
        <taxon>Cucurbitales</taxon>
        <taxon>Cucurbitaceae</taxon>
        <taxon>Cucurbiteae</taxon>
        <taxon>Cucurbita</taxon>
    </lineage>
</organism>
<comment type="caution">
    <text evidence="3">The sequence shown here is derived from an EMBL/GenBank/DDBJ whole genome shotgun (WGS) entry which is preliminary data.</text>
</comment>
<evidence type="ECO:0000313" key="4">
    <source>
        <dbReference type="Proteomes" id="UP000685013"/>
    </source>
</evidence>
<accession>A0AAV6NLL9</accession>
<dbReference type="InterPro" id="IPR001841">
    <property type="entry name" value="Znf_RING"/>
</dbReference>
<evidence type="ECO:0000313" key="3">
    <source>
        <dbReference type="EMBL" id="KAG6599476.1"/>
    </source>
</evidence>
<dbReference type="Proteomes" id="UP000685013">
    <property type="component" value="Chromosome 5"/>
</dbReference>
<dbReference type="PANTHER" id="PTHR22765">
    <property type="entry name" value="RING FINGER AND PROTEASE ASSOCIATED DOMAIN-CONTAINING"/>
    <property type="match status" value="1"/>
</dbReference>
<sequence length="118" mass="12572">MAAVSVSAETTRNLAAAYPIEFLFDLDMVLSGADDFGCCQISASDSLVADLPTVVADVCAVCLEDFRPDEDGKQIPCGHVYHESCISSWLAVANCCPLCRCLISGQPPESPSSTLIRR</sequence>
<feature type="domain" description="RING-type" evidence="2">
    <location>
        <begin position="59"/>
        <end position="100"/>
    </location>
</feature>
<proteinExistence type="predicted"/>
<keyword evidence="4" id="KW-1185">Reference proteome</keyword>
<keyword evidence="1" id="KW-0862">Zinc</keyword>
<name>A0AAV6NLL9_9ROSI</name>
<dbReference type="AlphaFoldDB" id="A0AAV6NLL9"/>
<feature type="non-terminal residue" evidence="3">
    <location>
        <position position="1"/>
    </location>
</feature>
<protein>
    <submittedName>
        <fullName evidence="3">E3 ubiquitin-protein ligase RING1-like protein</fullName>
    </submittedName>
</protein>
<gene>
    <name evidence="3" type="ORF">SDJN03_09254</name>
</gene>
<dbReference type="InterPro" id="IPR051826">
    <property type="entry name" value="E3_ubiquitin-ligase_domain"/>
</dbReference>
<dbReference type="Pfam" id="PF13639">
    <property type="entry name" value="zf-RING_2"/>
    <property type="match status" value="1"/>
</dbReference>
<evidence type="ECO:0000256" key="1">
    <source>
        <dbReference type="PROSITE-ProRule" id="PRU00175"/>
    </source>
</evidence>
<evidence type="ECO:0000259" key="2">
    <source>
        <dbReference type="PROSITE" id="PS50089"/>
    </source>
</evidence>